<organism evidence="1 2">
    <name type="scientific">Paracoccus hibiscisoli</name>
    <dbReference type="NCBI Taxonomy" id="2023261"/>
    <lineage>
        <taxon>Bacteria</taxon>
        <taxon>Pseudomonadati</taxon>
        <taxon>Pseudomonadota</taxon>
        <taxon>Alphaproteobacteria</taxon>
        <taxon>Rhodobacterales</taxon>
        <taxon>Paracoccaceae</taxon>
        <taxon>Paracoccus</taxon>
    </lineage>
</organism>
<evidence type="ECO:0000313" key="2">
    <source>
        <dbReference type="Proteomes" id="UP000306223"/>
    </source>
</evidence>
<dbReference type="Proteomes" id="UP000306223">
    <property type="component" value="Unassembled WGS sequence"/>
</dbReference>
<keyword evidence="2" id="KW-1185">Reference proteome</keyword>
<dbReference type="AlphaFoldDB" id="A0A4U0QUK0"/>
<proteinExistence type="predicted"/>
<reference evidence="1 2" key="1">
    <citation type="submission" date="2019-04" db="EMBL/GenBank/DDBJ databases">
        <authorList>
            <person name="Li J."/>
        </authorList>
    </citation>
    <scope>NUCLEOTIDE SEQUENCE [LARGE SCALE GENOMIC DNA]</scope>
    <source>
        <strain evidence="1 2">CCTCC AB2016182</strain>
    </source>
</reference>
<sequence>MTTPNRCYWVRDTADPGFEILIPMCWATVTAGPEFCTCAVPASRIEAAERGRSIAEQHVLRMRDRRVSDLDHQQQHWNQVRRLRARIAELEAALAERVEP</sequence>
<accession>A0A4U0QUK0</accession>
<name>A0A4U0QUK0_9RHOB</name>
<protein>
    <submittedName>
        <fullName evidence="1">Uncharacterized protein</fullName>
    </submittedName>
</protein>
<dbReference type="EMBL" id="SUNH01000007">
    <property type="protein sequence ID" value="TJZ85813.1"/>
    <property type="molecule type" value="Genomic_DNA"/>
</dbReference>
<evidence type="ECO:0000313" key="1">
    <source>
        <dbReference type="EMBL" id="TJZ85813.1"/>
    </source>
</evidence>
<comment type="caution">
    <text evidence="1">The sequence shown here is derived from an EMBL/GenBank/DDBJ whole genome shotgun (WGS) entry which is preliminary data.</text>
</comment>
<gene>
    <name evidence="1" type="ORF">FA740_05280</name>
</gene>
<dbReference type="RefSeq" id="WP_136855738.1">
    <property type="nucleotide sequence ID" value="NZ_SUNH01000007.1"/>
</dbReference>
<dbReference type="OrthoDB" id="9926959at2"/>